<dbReference type="Proteomes" id="UP000800093">
    <property type="component" value="Unassembled WGS sequence"/>
</dbReference>
<proteinExistence type="predicted"/>
<name>A0A9P4K1G7_9PLEO</name>
<dbReference type="EMBL" id="ML986683">
    <property type="protein sequence ID" value="KAF2260356.1"/>
    <property type="molecule type" value="Genomic_DNA"/>
</dbReference>
<comment type="caution">
    <text evidence="1">The sequence shown here is derived from an EMBL/GenBank/DDBJ whole genome shotgun (WGS) entry which is preliminary data.</text>
</comment>
<reference evidence="2" key="1">
    <citation type="journal article" date="2020" name="Stud. Mycol.">
        <title>101 Dothideomycetes genomes: A test case for predicting lifestyles and emergence of pathogens.</title>
        <authorList>
            <person name="Haridas S."/>
            <person name="Albert R."/>
            <person name="Binder M."/>
            <person name="Bloem J."/>
            <person name="LaButti K."/>
            <person name="Salamov A."/>
            <person name="Andreopoulos B."/>
            <person name="Baker S."/>
            <person name="Barry K."/>
            <person name="Bills G."/>
            <person name="Bluhm B."/>
            <person name="Cannon C."/>
            <person name="Castanera R."/>
            <person name="Culley D."/>
            <person name="Daum C."/>
            <person name="Ezra D."/>
            <person name="Gonzalez J."/>
            <person name="Henrissat B."/>
            <person name="Kuo A."/>
            <person name="Liang C."/>
            <person name="Lipzen A."/>
            <person name="Lutzoni F."/>
            <person name="Magnuson J."/>
            <person name="Mondo S."/>
            <person name="Nolan M."/>
            <person name="Ohm R."/>
            <person name="Pangilinan J."/>
            <person name="Park H.-J."/>
            <person name="Ramirez L."/>
            <person name="Alfaro M."/>
            <person name="Sun H."/>
            <person name="Tritt A."/>
            <person name="Yoshinaga Y."/>
            <person name="Zwiers L.-H."/>
            <person name="Turgeon B."/>
            <person name="Goodwin S."/>
            <person name="Spatafora J."/>
            <person name="Crous P."/>
            <person name="Grigoriev I."/>
        </authorList>
    </citation>
    <scope>NUCLEOTIDE SEQUENCE [LARGE SCALE GENOMIC DNA]</scope>
    <source>
        <strain evidence="2">CBS 304.66</strain>
    </source>
</reference>
<keyword evidence="2" id="KW-1185">Reference proteome</keyword>
<accession>A0A9P4K1G7</accession>
<sequence length="99" mass="10654">MHAPFGNGKNVFDIGALAAPESFPPKWPAGYFDLAGIQQALGVPLDFTGNSPIASITFNLTGDFCRGGRLATLSILLDEGVKIVMIYGDRDHQDEERSD</sequence>
<evidence type="ECO:0000313" key="2">
    <source>
        <dbReference type="Proteomes" id="UP000800093"/>
    </source>
</evidence>
<organism evidence="1 2">
    <name type="scientific">Lojkania enalia</name>
    <dbReference type="NCBI Taxonomy" id="147567"/>
    <lineage>
        <taxon>Eukaryota</taxon>
        <taxon>Fungi</taxon>
        <taxon>Dikarya</taxon>
        <taxon>Ascomycota</taxon>
        <taxon>Pezizomycotina</taxon>
        <taxon>Dothideomycetes</taxon>
        <taxon>Pleosporomycetidae</taxon>
        <taxon>Pleosporales</taxon>
        <taxon>Pleosporales incertae sedis</taxon>
        <taxon>Lojkania</taxon>
    </lineage>
</organism>
<evidence type="ECO:0000313" key="1">
    <source>
        <dbReference type="EMBL" id="KAF2260356.1"/>
    </source>
</evidence>
<gene>
    <name evidence="1" type="ORF">CC78DRAFT_584917</name>
</gene>
<dbReference type="AlphaFoldDB" id="A0A9P4K1G7"/>
<protein>
    <submittedName>
        <fullName evidence="1">Uncharacterized protein</fullName>
    </submittedName>
</protein>
<dbReference type="OrthoDB" id="443318at2759"/>